<dbReference type="AlphaFoldDB" id="A0AAV7TYN6"/>
<keyword evidence="3" id="KW-1185">Reference proteome</keyword>
<name>A0AAV7TYN6_PLEWA</name>
<protein>
    <submittedName>
        <fullName evidence="2">Uncharacterized protein</fullName>
    </submittedName>
</protein>
<organism evidence="2 3">
    <name type="scientific">Pleurodeles waltl</name>
    <name type="common">Iberian ribbed newt</name>
    <dbReference type="NCBI Taxonomy" id="8319"/>
    <lineage>
        <taxon>Eukaryota</taxon>
        <taxon>Metazoa</taxon>
        <taxon>Chordata</taxon>
        <taxon>Craniata</taxon>
        <taxon>Vertebrata</taxon>
        <taxon>Euteleostomi</taxon>
        <taxon>Amphibia</taxon>
        <taxon>Batrachia</taxon>
        <taxon>Caudata</taxon>
        <taxon>Salamandroidea</taxon>
        <taxon>Salamandridae</taxon>
        <taxon>Pleurodelinae</taxon>
        <taxon>Pleurodeles</taxon>
    </lineage>
</organism>
<dbReference type="Proteomes" id="UP001066276">
    <property type="component" value="Chromosome 3_2"/>
</dbReference>
<accession>A0AAV7TYN6</accession>
<proteinExistence type="predicted"/>
<gene>
    <name evidence="2" type="ORF">NDU88_006808</name>
</gene>
<comment type="caution">
    <text evidence="2">The sequence shown here is derived from an EMBL/GenBank/DDBJ whole genome shotgun (WGS) entry which is preliminary data.</text>
</comment>
<evidence type="ECO:0000256" key="1">
    <source>
        <dbReference type="SAM" id="MobiDB-lite"/>
    </source>
</evidence>
<evidence type="ECO:0000313" key="2">
    <source>
        <dbReference type="EMBL" id="KAJ1181603.1"/>
    </source>
</evidence>
<evidence type="ECO:0000313" key="3">
    <source>
        <dbReference type="Proteomes" id="UP001066276"/>
    </source>
</evidence>
<feature type="compositionally biased region" description="Basic residues" evidence="1">
    <location>
        <begin position="64"/>
        <end position="77"/>
    </location>
</feature>
<feature type="region of interest" description="Disordered" evidence="1">
    <location>
        <begin position="1"/>
        <end position="121"/>
    </location>
</feature>
<sequence length="152" mass="16674">MEADTALDTASLIKAPTSLLVEKSEKGDCPSISMEKTGIARVKAEPSRRGEKKHAQEAWPSKNPKGKANRKYPRGRARSGTEKNKPGPPNEEELHLGAVSTKNRNALWSGRSSNEGRVRWNVGGRSTASDALERVVLNRFLDRNNASRAARN</sequence>
<feature type="compositionally biased region" description="Polar residues" evidence="1">
    <location>
        <begin position="100"/>
        <end position="115"/>
    </location>
</feature>
<feature type="compositionally biased region" description="Basic and acidic residues" evidence="1">
    <location>
        <begin position="42"/>
        <end position="56"/>
    </location>
</feature>
<reference evidence="2" key="1">
    <citation type="journal article" date="2022" name="bioRxiv">
        <title>Sequencing and chromosome-scale assembly of the giantPleurodeles waltlgenome.</title>
        <authorList>
            <person name="Brown T."/>
            <person name="Elewa A."/>
            <person name="Iarovenko S."/>
            <person name="Subramanian E."/>
            <person name="Araus A.J."/>
            <person name="Petzold A."/>
            <person name="Susuki M."/>
            <person name="Suzuki K.-i.T."/>
            <person name="Hayashi T."/>
            <person name="Toyoda A."/>
            <person name="Oliveira C."/>
            <person name="Osipova E."/>
            <person name="Leigh N.D."/>
            <person name="Simon A."/>
            <person name="Yun M.H."/>
        </authorList>
    </citation>
    <scope>NUCLEOTIDE SEQUENCE</scope>
    <source>
        <strain evidence="2">20211129_DDA</strain>
        <tissue evidence="2">Liver</tissue>
    </source>
</reference>
<dbReference type="EMBL" id="JANPWB010000006">
    <property type="protein sequence ID" value="KAJ1181603.1"/>
    <property type="molecule type" value="Genomic_DNA"/>
</dbReference>